<name>A0A0F8YIT5_9ZZZZ</name>
<protein>
    <recommendedName>
        <fullName evidence="2">LicD family protein</fullName>
    </recommendedName>
</protein>
<evidence type="ECO:0008006" key="2">
    <source>
        <dbReference type="Google" id="ProtNLM"/>
    </source>
</evidence>
<reference evidence="1" key="1">
    <citation type="journal article" date="2015" name="Nature">
        <title>Complex archaea that bridge the gap between prokaryotes and eukaryotes.</title>
        <authorList>
            <person name="Spang A."/>
            <person name="Saw J.H."/>
            <person name="Jorgensen S.L."/>
            <person name="Zaremba-Niedzwiedzka K."/>
            <person name="Martijn J."/>
            <person name="Lind A.E."/>
            <person name="van Eijk R."/>
            <person name="Schleper C."/>
            <person name="Guy L."/>
            <person name="Ettema T.J."/>
        </authorList>
    </citation>
    <scope>NUCLEOTIDE SEQUENCE</scope>
</reference>
<sequence length="190" mass="22374">MKMHQPMNKDKAILILKDLKKCLKNTKWFLLCGTLLGAVREKDFIDKDFDIDLGILAETIIPLEKEILIRFRKKGFEIPDITFTIYGVEIDLKRDGININIDYHYLKDDKRYRLLGLWVNARCRLFMDKSFFENLEEGEIRGEKFPIPSNSEEFLRLCYGDWQTPHLGTGPLSKETYRRKDIKNGVDIII</sequence>
<dbReference type="PANTHER" id="PTHR43404:SF1">
    <property type="entry name" value="MNN4P"/>
    <property type="match status" value="1"/>
</dbReference>
<comment type="caution">
    <text evidence="1">The sequence shown here is derived from an EMBL/GenBank/DDBJ whole genome shotgun (WGS) entry which is preliminary data.</text>
</comment>
<proteinExistence type="predicted"/>
<organism evidence="1">
    <name type="scientific">marine sediment metagenome</name>
    <dbReference type="NCBI Taxonomy" id="412755"/>
    <lineage>
        <taxon>unclassified sequences</taxon>
        <taxon>metagenomes</taxon>
        <taxon>ecological metagenomes</taxon>
    </lineage>
</organism>
<accession>A0A0F8YIT5</accession>
<dbReference type="PANTHER" id="PTHR43404">
    <property type="entry name" value="LIPOPOLYSACCHARIDE CHOLINEPHOSPHOTRANSFERASE LICD"/>
    <property type="match status" value="1"/>
</dbReference>
<gene>
    <name evidence="1" type="ORF">LCGC14_2814810</name>
</gene>
<dbReference type="AlphaFoldDB" id="A0A0F8YIT5"/>
<dbReference type="EMBL" id="LAZR01053182">
    <property type="protein sequence ID" value="KKK81303.1"/>
    <property type="molecule type" value="Genomic_DNA"/>
</dbReference>
<dbReference type="InterPro" id="IPR052942">
    <property type="entry name" value="LPS_cholinephosphotransferase"/>
</dbReference>
<evidence type="ECO:0000313" key="1">
    <source>
        <dbReference type="EMBL" id="KKK81303.1"/>
    </source>
</evidence>